<keyword evidence="1" id="KW-1133">Transmembrane helix</keyword>
<dbReference type="Proteomes" id="UP000294980">
    <property type="component" value="Unassembled WGS sequence"/>
</dbReference>
<feature type="transmembrane region" description="Helical" evidence="1">
    <location>
        <begin position="95"/>
        <end position="125"/>
    </location>
</feature>
<keyword evidence="1" id="KW-0812">Transmembrane</keyword>
<dbReference type="AlphaFoldDB" id="A0A4R2KEW5"/>
<gene>
    <name evidence="2" type="ORF">EV688_1192</name>
</gene>
<reference evidence="2 3" key="1">
    <citation type="submission" date="2019-03" db="EMBL/GenBank/DDBJ databases">
        <title>Genomic Encyclopedia of Type Strains, Phase IV (KMG-IV): sequencing the most valuable type-strain genomes for metagenomic binning, comparative biology and taxonomic classification.</title>
        <authorList>
            <person name="Goeker M."/>
        </authorList>
    </citation>
    <scope>NUCLEOTIDE SEQUENCE [LARGE SCALE GENOMIC DNA]</scope>
    <source>
        <strain evidence="2 3">DSM 23344</strain>
    </source>
</reference>
<keyword evidence="1" id="KW-0472">Membrane</keyword>
<feature type="transmembrane region" description="Helical" evidence="1">
    <location>
        <begin position="6"/>
        <end position="26"/>
    </location>
</feature>
<feature type="transmembrane region" description="Helical" evidence="1">
    <location>
        <begin position="137"/>
        <end position="157"/>
    </location>
</feature>
<evidence type="ECO:0000313" key="3">
    <source>
        <dbReference type="Proteomes" id="UP000294980"/>
    </source>
</evidence>
<keyword evidence="3" id="KW-1185">Reference proteome</keyword>
<sequence>MFIASILAPFAVFLCFFGLGWVYWGWKASNRVSSALGWALITSSVLAWIPAAGLQYGLVYALFAPALLVWPYVSREASRIPSRAGQQRPREASQWSVAQVIVNAGAAVVVALVLPLMAGVLTVFVSFQLPVAGASQAAIGILLLPFLTALYVFLYLASRRRMQWLLVGAAGTSVLAAVMYL</sequence>
<proteinExistence type="predicted"/>
<protein>
    <submittedName>
        <fullName evidence="2">Uncharacterized protein</fullName>
    </submittedName>
</protein>
<dbReference type="EMBL" id="SLWX01000019">
    <property type="protein sequence ID" value="TCO72201.1"/>
    <property type="molecule type" value="Genomic_DNA"/>
</dbReference>
<feature type="transmembrane region" description="Helical" evidence="1">
    <location>
        <begin position="57"/>
        <end position="74"/>
    </location>
</feature>
<organism evidence="2 3">
    <name type="scientific">Chromatocurvus halotolerans</name>
    <dbReference type="NCBI Taxonomy" id="1132028"/>
    <lineage>
        <taxon>Bacteria</taxon>
        <taxon>Pseudomonadati</taxon>
        <taxon>Pseudomonadota</taxon>
        <taxon>Gammaproteobacteria</taxon>
        <taxon>Cellvibrionales</taxon>
        <taxon>Halieaceae</taxon>
        <taxon>Chromatocurvus</taxon>
    </lineage>
</organism>
<evidence type="ECO:0000313" key="2">
    <source>
        <dbReference type="EMBL" id="TCO72201.1"/>
    </source>
</evidence>
<feature type="transmembrane region" description="Helical" evidence="1">
    <location>
        <begin position="164"/>
        <end position="180"/>
    </location>
</feature>
<name>A0A4R2KEW5_9GAMM</name>
<comment type="caution">
    <text evidence="2">The sequence shown here is derived from an EMBL/GenBank/DDBJ whole genome shotgun (WGS) entry which is preliminary data.</text>
</comment>
<accession>A0A4R2KEW5</accession>
<evidence type="ECO:0000256" key="1">
    <source>
        <dbReference type="SAM" id="Phobius"/>
    </source>
</evidence>